<dbReference type="Proteomes" id="UP000732380">
    <property type="component" value="Unassembled WGS sequence"/>
</dbReference>
<dbReference type="AlphaFoldDB" id="A0A9P7PXU4"/>
<accession>A0A9P7PXU4</accession>
<gene>
    <name evidence="1" type="ORF">E4U13_005492</name>
</gene>
<keyword evidence="2" id="KW-1185">Reference proteome</keyword>
<organism evidence="1 2">
    <name type="scientific">Claviceps humidiphila</name>
    <dbReference type="NCBI Taxonomy" id="1294629"/>
    <lineage>
        <taxon>Eukaryota</taxon>
        <taxon>Fungi</taxon>
        <taxon>Dikarya</taxon>
        <taxon>Ascomycota</taxon>
        <taxon>Pezizomycotina</taxon>
        <taxon>Sordariomycetes</taxon>
        <taxon>Hypocreomycetidae</taxon>
        <taxon>Hypocreales</taxon>
        <taxon>Clavicipitaceae</taxon>
        <taxon>Claviceps</taxon>
    </lineage>
</organism>
<protein>
    <submittedName>
        <fullName evidence="1">Uncharacterized protein</fullName>
    </submittedName>
</protein>
<proteinExistence type="predicted"/>
<reference evidence="1 2" key="1">
    <citation type="journal article" date="2020" name="bioRxiv">
        <title>Whole genome comparisons of ergot fungi reveals the divergence and evolution of species within the genus Claviceps are the result of varying mechanisms driving genome evolution and host range expansion.</title>
        <authorList>
            <person name="Wyka S.A."/>
            <person name="Mondo S.J."/>
            <person name="Liu M."/>
            <person name="Dettman J."/>
            <person name="Nalam V."/>
            <person name="Broders K.D."/>
        </authorList>
    </citation>
    <scope>NUCLEOTIDE SEQUENCE [LARGE SCALE GENOMIC DNA]</scope>
    <source>
        <strain evidence="1 2">LM576</strain>
    </source>
</reference>
<comment type="caution">
    <text evidence="1">The sequence shown here is derived from an EMBL/GenBank/DDBJ whole genome shotgun (WGS) entry which is preliminary data.</text>
</comment>
<dbReference type="EMBL" id="SRQM01000449">
    <property type="protein sequence ID" value="KAG6110141.1"/>
    <property type="molecule type" value="Genomic_DNA"/>
</dbReference>
<evidence type="ECO:0000313" key="2">
    <source>
        <dbReference type="Proteomes" id="UP000732380"/>
    </source>
</evidence>
<evidence type="ECO:0000313" key="1">
    <source>
        <dbReference type="EMBL" id="KAG6110141.1"/>
    </source>
</evidence>
<name>A0A9P7PXU4_9HYPO</name>
<sequence>MSAPASSFDAFISAHGFYFIYPEESPDPYTPVTDFGTMDGLNECRTARVAEVLADFRTLQFYISSAPSEPQNAEDTYTEGWETLRQCVLDGHHILECAADMRVPVAEGGDLEQTKAELRHVLLDAYSRRHEGQKIYLRQGAAQRWVRFREAILQGQQQPYPSVQEQLQACDVQLQEELSSITDEAVYAELASSDHGIGRWTVEDPSLQSVQAWLRERPRIQGGFQVWRGTSEGHGFLWQQPTPKTDPPPGTE</sequence>